<name>A0A0F9VMU3_9ZZZZ</name>
<comment type="caution">
    <text evidence="1">The sequence shown here is derived from an EMBL/GenBank/DDBJ whole genome shotgun (WGS) entry which is preliminary data.</text>
</comment>
<evidence type="ECO:0000313" key="1">
    <source>
        <dbReference type="EMBL" id="KKN67123.1"/>
    </source>
</evidence>
<reference evidence="1" key="1">
    <citation type="journal article" date="2015" name="Nature">
        <title>Complex archaea that bridge the gap between prokaryotes and eukaryotes.</title>
        <authorList>
            <person name="Spang A."/>
            <person name="Saw J.H."/>
            <person name="Jorgensen S.L."/>
            <person name="Zaremba-Niedzwiedzka K."/>
            <person name="Martijn J."/>
            <person name="Lind A.E."/>
            <person name="van Eijk R."/>
            <person name="Schleper C."/>
            <person name="Guy L."/>
            <person name="Ettema T.J."/>
        </authorList>
    </citation>
    <scope>NUCLEOTIDE SEQUENCE</scope>
</reference>
<organism evidence="1">
    <name type="scientific">marine sediment metagenome</name>
    <dbReference type="NCBI Taxonomy" id="412755"/>
    <lineage>
        <taxon>unclassified sequences</taxon>
        <taxon>metagenomes</taxon>
        <taxon>ecological metagenomes</taxon>
    </lineage>
</organism>
<proteinExistence type="predicted"/>
<dbReference type="EMBL" id="LAZR01000483">
    <property type="protein sequence ID" value="KKN67123.1"/>
    <property type="molecule type" value="Genomic_DNA"/>
</dbReference>
<gene>
    <name evidence="1" type="ORF">LCGC14_0464700</name>
</gene>
<accession>A0A0F9VMU3</accession>
<sequence length="97" mass="11319">MSNYSLNIFTDGFKNEETAVYGWKQMVDFWLVLLHPLIPKDSQFARSIKRYGHFEGEFQPVLKSLNKLNRKASVLMDITAATGVIKLDRDWYSDDEE</sequence>
<dbReference type="AlphaFoldDB" id="A0A0F9VMU3"/>
<protein>
    <submittedName>
        <fullName evidence="1">Uncharacterized protein</fullName>
    </submittedName>
</protein>